<feature type="transmembrane region" description="Helical" evidence="1">
    <location>
        <begin position="103"/>
        <end position="121"/>
    </location>
</feature>
<keyword evidence="3" id="KW-1185">Reference proteome</keyword>
<evidence type="ECO:0000313" key="3">
    <source>
        <dbReference type="Proteomes" id="UP000757232"/>
    </source>
</evidence>
<dbReference type="PANTHER" id="PTHR40465:SF1">
    <property type="entry name" value="DUF6534 DOMAIN-CONTAINING PROTEIN"/>
    <property type="match status" value="1"/>
</dbReference>
<keyword evidence="1" id="KW-1133">Transmembrane helix</keyword>
<comment type="caution">
    <text evidence="2">The sequence shown here is derived from an EMBL/GenBank/DDBJ whole genome shotgun (WGS) entry which is preliminary data.</text>
</comment>
<feature type="transmembrane region" description="Helical" evidence="1">
    <location>
        <begin position="28"/>
        <end position="51"/>
    </location>
</feature>
<dbReference type="AlphaFoldDB" id="A0A9Q5I6H3"/>
<sequence>MSSGNATISSTGDVTPLGASYQLVVGPLLIGVVVNALVFGVCIMQLVSYLMSGYRDGWRTISLLGWIYAIDTFQVCSSVSMLWHYVVDNFANPTALAYSPWEYATLPIFSSLASVPIQHFMAFRIMRFSGSKLLFAFISFLSWAQAALAVTSAIQGVIHTSIESHKKIIPYADAWLALSACCDASITAFLLYYLLRSRTGFERTDSIISTICTTTVKAAVPVTVLGFERTDSIISTICTTTVKAAVPVTVLCILDLCFLTTTPNNNLHYMFALPVGRLLTANFVSVRFDAQRTEAPTLADGELDAE</sequence>
<protein>
    <submittedName>
        <fullName evidence="2">Uncharacterized protein</fullName>
    </submittedName>
</protein>
<feature type="transmembrane region" description="Helical" evidence="1">
    <location>
        <begin position="174"/>
        <end position="195"/>
    </location>
</feature>
<feature type="transmembrane region" description="Helical" evidence="1">
    <location>
        <begin position="63"/>
        <end position="83"/>
    </location>
</feature>
<evidence type="ECO:0000313" key="2">
    <source>
        <dbReference type="EMBL" id="OCB92152.1"/>
    </source>
</evidence>
<gene>
    <name evidence="2" type="ORF">A7U60_g507</name>
</gene>
<dbReference type="Proteomes" id="UP000757232">
    <property type="component" value="Unassembled WGS sequence"/>
</dbReference>
<feature type="transmembrane region" description="Helical" evidence="1">
    <location>
        <begin position="133"/>
        <end position="154"/>
    </location>
</feature>
<keyword evidence="1" id="KW-0812">Transmembrane</keyword>
<organism evidence="2 3">
    <name type="scientific">Sanghuangporus baumii</name>
    <name type="common">Phellinus baumii</name>
    <dbReference type="NCBI Taxonomy" id="108892"/>
    <lineage>
        <taxon>Eukaryota</taxon>
        <taxon>Fungi</taxon>
        <taxon>Dikarya</taxon>
        <taxon>Basidiomycota</taxon>
        <taxon>Agaricomycotina</taxon>
        <taxon>Agaricomycetes</taxon>
        <taxon>Hymenochaetales</taxon>
        <taxon>Hymenochaetaceae</taxon>
        <taxon>Sanghuangporus</taxon>
    </lineage>
</organism>
<proteinExistence type="predicted"/>
<reference evidence="2" key="1">
    <citation type="submission" date="2016-06" db="EMBL/GenBank/DDBJ databases">
        <title>Draft Genome sequence of the fungus Inonotus baumii.</title>
        <authorList>
            <person name="Zhu H."/>
            <person name="Lin W."/>
        </authorList>
    </citation>
    <scope>NUCLEOTIDE SEQUENCE</scope>
    <source>
        <strain evidence="2">821</strain>
    </source>
</reference>
<dbReference type="EMBL" id="LNZH02000027">
    <property type="protein sequence ID" value="OCB92152.1"/>
    <property type="molecule type" value="Genomic_DNA"/>
</dbReference>
<dbReference type="PANTHER" id="PTHR40465">
    <property type="entry name" value="CHROMOSOME 1, WHOLE GENOME SHOTGUN SEQUENCE"/>
    <property type="match status" value="1"/>
</dbReference>
<keyword evidence="1" id="KW-0472">Membrane</keyword>
<dbReference type="OrthoDB" id="2562493at2759"/>
<name>A0A9Q5I6H3_SANBA</name>
<accession>A0A9Q5I6H3</accession>
<evidence type="ECO:0000256" key="1">
    <source>
        <dbReference type="SAM" id="Phobius"/>
    </source>
</evidence>